<evidence type="ECO:0000313" key="1">
    <source>
        <dbReference type="EMBL" id="EEC07307.1"/>
    </source>
</evidence>
<dbReference type="VEuPathDB" id="VectorBase:ISCW006870"/>
<keyword evidence="3" id="KW-1185">Reference proteome</keyword>
<name>B7PL35_IXOSC</name>
<dbReference type="EMBL" id="DS737546">
    <property type="protein sequence ID" value="EEC07307.1"/>
    <property type="molecule type" value="Genomic_DNA"/>
</dbReference>
<dbReference type="EMBL" id="ABJB010276542">
    <property type="status" value="NOT_ANNOTATED_CDS"/>
    <property type="molecule type" value="Genomic_DNA"/>
</dbReference>
<dbReference type="VEuPathDB" id="VectorBase:ISCI006870"/>
<dbReference type="InParanoid" id="B7PL35"/>
<evidence type="ECO:0000313" key="2">
    <source>
        <dbReference type="EnsemblMetazoa" id="ISCW006870-PA"/>
    </source>
</evidence>
<reference evidence="2" key="2">
    <citation type="submission" date="2020-05" db="UniProtKB">
        <authorList>
            <consortium name="EnsemblMetazoa"/>
        </authorList>
    </citation>
    <scope>IDENTIFICATION</scope>
    <source>
        <strain evidence="2">wikel</strain>
    </source>
</reference>
<dbReference type="PaxDb" id="6945-B7PL35"/>
<protein>
    <submittedName>
        <fullName evidence="1 2">Uncharacterized protein</fullName>
    </submittedName>
</protein>
<gene>
    <name evidence="1" type="ORF">IscW_ISCW006870</name>
</gene>
<dbReference type="EnsemblMetazoa" id="ISCW006870-RA">
    <property type="protein sequence ID" value="ISCW006870-PA"/>
    <property type="gene ID" value="ISCW006870"/>
</dbReference>
<proteinExistence type="predicted"/>
<dbReference type="HOGENOM" id="CLU_2485844_0_0_1"/>
<organism>
    <name type="scientific">Ixodes scapularis</name>
    <name type="common">Black-legged tick</name>
    <name type="synonym">Deer tick</name>
    <dbReference type="NCBI Taxonomy" id="6945"/>
    <lineage>
        <taxon>Eukaryota</taxon>
        <taxon>Metazoa</taxon>
        <taxon>Ecdysozoa</taxon>
        <taxon>Arthropoda</taxon>
        <taxon>Chelicerata</taxon>
        <taxon>Arachnida</taxon>
        <taxon>Acari</taxon>
        <taxon>Parasitiformes</taxon>
        <taxon>Ixodida</taxon>
        <taxon>Ixodoidea</taxon>
        <taxon>Ixodidae</taxon>
        <taxon>Ixodinae</taxon>
        <taxon>Ixodes</taxon>
    </lineage>
</organism>
<evidence type="ECO:0000313" key="3">
    <source>
        <dbReference type="Proteomes" id="UP000001555"/>
    </source>
</evidence>
<accession>B7PL35</accession>
<sequence length="87" mass="9955">MRVIAIEQQTLYTLRFYMPGGFQRTAANDEHLVVHQSMVSRALHAITTPIIEHLVDRWIRFPATEEEKARAKEGYWGATKISGVITT</sequence>
<dbReference type="AlphaFoldDB" id="B7PL35"/>
<dbReference type="Proteomes" id="UP000001555">
    <property type="component" value="Unassembled WGS sequence"/>
</dbReference>
<reference evidence="1 3" key="1">
    <citation type="submission" date="2008-03" db="EMBL/GenBank/DDBJ databases">
        <title>Annotation of Ixodes scapularis.</title>
        <authorList>
            <consortium name="Ixodes scapularis Genome Project Consortium"/>
            <person name="Caler E."/>
            <person name="Hannick L.I."/>
            <person name="Bidwell S."/>
            <person name="Joardar V."/>
            <person name="Thiagarajan M."/>
            <person name="Amedeo P."/>
            <person name="Galinsky K.J."/>
            <person name="Schobel S."/>
            <person name="Inman J."/>
            <person name="Hostetler J."/>
            <person name="Miller J."/>
            <person name="Hammond M."/>
            <person name="Megy K."/>
            <person name="Lawson D."/>
            <person name="Kodira C."/>
            <person name="Sutton G."/>
            <person name="Meyer J."/>
            <person name="Hill C.A."/>
            <person name="Birren B."/>
            <person name="Nene V."/>
            <person name="Collins F."/>
            <person name="Alarcon-Chaidez F."/>
            <person name="Wikel S."/>
            <person name="Strausberg R."/>
        </authorList>
    </citation>
    <scope>NUCLEOTIDE SEQUENCE [LARGE SCALE GENOMIC DNA]</scope>
    <source>
        <strain evidence="3">Wikel</strain>
        <strain evidence="1">Wikel colony</strain>
    </source>
</reference>